<dbReference type="InterPro" id="IPR027417">
    <property type="entry name" value="P-loop_NTPase"/>
</dbReference>
<evidence type="ECO:0000259" key="9">
    <source>
        <dbReference type="Pfam" id="PF23559"/>
    </source>
</evidence>
<dbReference type="EMBL" id="JXTC01000290">
    <property type="protein sequence ID" value="PON69177.1"/>
    <property type="molecule type" value="Genomic_DNA"/>
</dbReference>
<keyword evidence="12" id="KW-1185">Reference proteome</keyword>
<evidence type="ECO:0000256" key="5">
    <source>
        <dbReference type="ARBA" id="ARBA00022840"/>
    </source>
</evidence>
<dbReference type="InterPro" id="IPR036388">
    <property type="entry name" value="WH-like_DNA-bd_sf"/>
</dbReference>
<keyword evidence="5" id="KW-0067">ATP-binding</keyword>
<dbReference type="Gene3D" id="1.10.10.10">
    <property type="entry name" value="Winged helix-like DNA-binding domain superfamily/Winged helix DNA-binding domain"/>
    <property type="match status" value="1"/>
</dbReference>
<sequence length="1001" mass="114356">LVSALIDQLVSIAFQGLDEEVRLVKDVDEDVRQLKSNLEAIQAVLEDAERRQLADQSVRNWLDRLKDVSFDMDNVLDEWSTAILKLKIEEEKGEEDIPTHHQTSEKVCFSIIPSPFSCFKSRANRIALRHDIAHKIKNLNQKLYRIAGEKDRFMLNTKTILEQPIERSKTTSFINETEIYGRDAETESLVSMLLSENSTTHQDKRLGIIPIVGMGGMGKTTLAQLVYNHDEVVAHFDERIWVCVSDPFEVINVAKAIVESIEGSTPNNSELDTLQQRIRKCIEGKRFLLVLDDVWTEDKLKWEQLKLPFKYGAVGSRILVTTRKKEVAIIVGAVNCMITLEKLSEEHCWSIFKQLAFSERKEEDCQRLEEIGREIARKAKGSPLISKTLGSLMLFKETQTQWKDVLDCELWESKDVSERIFAPFLLSYHDLSAQEKCCFTYCSIFPKDHLISRVQLIDMWMSQNYFGSDINSEIKGDECFETLVRRSFFQTSLHYNYDDSIRYCKMHDIVHDFAQFLTKDECINMDAGSVGEKLEPLNCKKSRHLTLGVGSSAVGYFSAGKDDTSTNEKNLRTLFIVPNRNDSIVDVSVLFSRLMFIRTLTLSRCGIKKLPESIGRLVHLRYLDLSYNEELEELPDALCGLCNMQTLNLSSCSLLRRLPEGLGKLVNLKHLYTHSCFSLEGLPKGIRSLTGIQKLDTLVIPRDKGTYFDIGDLKRLKNLQLRDTLCIKGCRNIENADEARKIDLKENDNIVALIIDFGMREERKKGFELDDIEILEALEPHQGLKMLEIDNYRGASLSCRPRWMMSLVNLRQIQLMDHKNCVSLPSFWKLPFLSLLRLAMMDAMKSLLGVEFFGITEETDKDDGGATKRDPPVLISFPKLESLSFNYMDQFEKWEGSATGTGTGLMMTIMPCLKHLEFKKCPRLHALPDLLQTTTSLRYLSISEAKIVEEHCQNRTGKEWDKISHVPNIAINNKIVRKDNIWIDEGNVNDADSIGTSSSAK</sequence>
<evidence type="ECO:0000259" key="8">
    <source>
        <dbReference type="Pfam" id="PF18052"/>
    </source>
</evidence>
<dbReference type="InterPro" id="IPR042197">
    <property type="entry name" value="Apaf_helical"/>
</dbReference>
<organism evidence="11 12">
    <name type="scientific">Trema orientale</name>
    <name type="common">Charcoal tree</name>
    <name type="synonym">Celtis orientalis</name>
    <dbReference type="NCBI Taxonomy" id="63057"/>
    <lineage>
        <taxon>Eukaryota</taxon>
        <taxon>Viridiplantae</taxon>
        <taxon>Streptophyta</taxon>
        <taxon>Embryophyta</taxon>
        <taxon>Tracheophyta</taxon>
        <taxon>Spermatophyta</taxon>
        <taxon>Magnoliopsida</taxon>
        <taxon>eudicotyledons</taxon>
        <taxon>Gunneridae</taxon>
        <taxon>Pentapetalae</taxon>
        <taxon>rosids</taxon>
        <taxon>fabids</taxon>
        <taxon>Rosales</taxon>
        <taxon>Cannabaceae</taxon>
        <taxon>Trema</taxon>
    </lineage>
</organism>
<evidence type="ECO:0000256" key="2">
    <source>
        <dbReference type="ARBA" id="ARBA00022737"/>
    </source>
</evidence>
<dbReference type="OrthoDB" id="5279713at2759"/>
<feature type="coiled-coil region" evidence="6">
    <location>
        <begin position="17"/>
        <end position="51"/>
    </location>
</feature>
<dbReference type="Proteomes" id="UP000237000">
    <property type="component" value="Unassembled WGS sequence"/>
</dbReference>
<protein>
    <submittedName>
        <fullName evidence="11">NB-ARC domain containing protein</fullName>
    </submittedName>
</protein>
<comment type="caution">
    <text evidence="11">The sequence shown here is derived from an EMBL/GenBank/DDBJ whole genome shotgun (WGS) entry which is preliminary data.</text>
</comment>
<keyword evidence="6" id="KW-0175">Coiled coil</keyword>
<dbReference type="InParanoid" id="A0A2P5D790"/>
<evidence type="ECO:0000256" key="3">
    <source>
        <dbReference type="ARBA" id="ARBA00022741"/>
    </source>
</evidence>
<dbReference type="CDD" id="cd14798">
    <property type="entry name" value="RX-CC_like"/>
    <property type="match status" value="1"/>
</dbReference>
<dbReference type="Gene3D" id="1.10.8.430">
    <property type="entry name" value="Helical domain of apoptotic protease-activating factors"/>
    <property type="match status" value="1"/>
</dbReference>
<feature type="domain" description="Disease resistance protein winged helix" evidence="9">
    <location>
        <begin position="444"/>
        <end position="514"/>
    </location>
</feature>
<dbReference type="Pfam" id="PF13855">
    <property type="entry name" value="LRR_8"/>
    <property type="match status" value="1"/>
</dbReference>
<dbReference type="PRINTS" id="PR00364">
    <property type="entry name" value="DISEASERSIST"/>
</dbReference>
<gene>
    <name evidence="11" type="ORF">TorRG33x02_260040</name>
</gene>
<dbReference type="InterPro" id="IPR001611">
    <property type="entry name" value="Leu-rich_rpt"/>
</dbReference>
<dbReference type="Gene3D" id="1.20.5.4130">
    <property type="match status" value="1"/>
</dbReference>
<dbReference type="PANTHER" id="PTHR36766:SF45">
    <property type="entry name" value="NB-ARC DOMAIN-CONTAINING PROTEIN"/>
    <property type="match status" value="1"/>
</dbReference>
<feature type="domain" description="R13L1/DRL21-like LRR repeat region" evidence="10">
    <location>
        <begin position="713"/>
        <end position="840"/>
    </location>
</feature>
<evidence type="ECO:0000313" key="12">
    <source>
        <dbReference type="Proteomes" id="UP000237000"/>
    </source>
</evidence>
<evidence type="ECO:0000256" key="6">
    <source>
        <dbReference type="SAM" id="Coils"/>
    </source>
</evidence>
<dbReference type="InterPro" id="IPR058922">
    <property type="entry name" value="WHD_DRP"/>
</dbReference>
<accession>A0A2P5D790</accession>
<evidence type="ECO:0000313" key="11">
    <source>
        <dbReference type="EMBL" id="PON69177.1"/>
    </source>
</evidence>
<dbReference type="InterPro" id="IPR038005">
    <property type="entry name" value="RX-like_CC"/>
</dbReference>
<dbReference type="InterPro" id="IPR002182">
    <property type="entry name" value="NB-ARC"/>
</dbReference>
<dbReference type="GO" id="GO:0006952">
    <property type="term" value="P:defense response"/>
    <property type="evidence" value="ECO:0007669"/>
    <property type="project" value="UniProtKB-KW"/>
</dbReference>
<reference evidence="12" key="1">
    <citation type="submission" date="2016-06" db="EMBL/GenBank/DDBJ databases">
        <title>Parallel loss of symbiosis genes in relatives of nitrogen-fixing non-legume Parasponia.</title>
        <authorList>
            <person name="Van Velzen R."/>
            <person name="Holmer R."/>
            <person name="Bu F."/>
            <person name="Rutten L."/>
            <person name="Van Zeijl A."/>
            <person name="Liu W."/>
            <person name="Santuari L."/>
            <person name="Cao Q."/>
            <person name="Sharma T."/>
            <person name="Shen D."/>
            <person name="Roswanjaya Y."/>
            <person name="Wardhani T."/>
            <person name="Kalhor M.S."/>
            <person name="Jansen J."/>
            <person name="Van den Hoogen J."/>
            <person name="Gungor B."/>
            <person name="Hartog M."/>
            <person name="Hontelez J."/>
            <person name="Verver J."/>
            <person name="Yang W.-C."/>
            <person name="Schijlen E."/>
            <person name="Repin R."/>
            <person name="Schilthuizen M."/>
            <person name="Schranz E."/>
            <person name="Heidstra R."/>
            <person name="Miyata K."/>
            <person name="Fedorova E."/>
            <person name="Kohlen W."/>
            <person name="Bisseling T."/>
            <person name="Smit S."/>
            <person name="Geurts R."/>
        </authorList>
    </citation>
    <scope>NUCLEOTIDE SEQUENCE [LARGE SCALE GENOMIC DNA]</scope>
    <source>
        <strain evidence="12">cv. RG33-2</strain>
    </source>
</reference>
<feature type="domain" description="Disease resistance N-terminal" evidence="8">
    <location>
        <begin position="2"/>
        <end position="91"/>
    </location>
</feature>
<dbReference type="InterPro" id="IPR041118">
    <property type="entry name" value="Rx_N"/>
</dbReference>
<evidence type="ECO:0000256" key="1">
    <source>
        <dbReference type="ARBA" id="ARBA00022614"/>
    </source>
</evidence>
<evidence type="ECO:0000256" key="4">
    <source>
        <dbReference type="ARBA" id="ARBA00022821"/>
    </source>
</evidence>
<dbReference type="FunFam" id="3.40.50.300:FF:001091">
    <property type="entry name" value="Probable disease resistance protein At1g61300"/>
    <property type="match status" value="1"/>
</dbReference>
<dbReference type="GO" id="GO:0051707">
    <property type="term" value="P:response to other organism"/>
    <property type="evidence" value="ECO:0007669"/>
    <property type="project" value="UniProtKB-ARBA"/>
</dbReference>
<dbReference type="Pfam" id="PF00931">
    <property type="entry name" value="NB-ARC"/>
    <property type="match status" value="1"/>
</dbReference>
<dbReference type="Pfam" id="PF18052">
    <property type="entry name" value="Rx_N"/>
    <property type="match status" value="1"/>
</dbReference>
<dbReference type="FunFam" id="1.10.10.10:FF:000322">
    <property type="entry name" value="Probable disease resistance protein At1g63360"/>
    <property type="match status" value="1"/>
</dbReference>
<dbReference type="Pfam" id="PF25019">
    <property type="entry name" value="LRR_R13L1-DRL21"/>
    <property type="match status" value="1"/>
</dbReference>
<dbReference type="AlphaFoldDB" id="A0A2P5D790"/>
<dbReference type="GO" id="GO:0043531">
    <property type="term" value="F:ADP binding"/>
    <property type="evidence" value="ECO:0007669"/>
    <property type="project" value="InterPro"/>
</dbReference>
<keyword evidence="4" id="KW-0611">Plant defense</keyword>
<feature type="non-terminal residue" evidence="11">
    <location>
        <position position="1"/>
    </location>
</feature>
<dbReference type="GO" id="GO:0005524">
    <property type="term" value="F:ATP binding"/>
    <property type="evidence" value="ECO:0007669"/>
    <property type="project" value="UniProtKB-KW"/>
</dbReference>
<feature type="domain" description="NB-ARC" evidence="7">
    <location>
        <begin position="204"/>
        <end position="360"/>
    </location>
</feature>
<dbReference type="InterPro" id="IPR032675">
    <property type="entry name" value="LRR_dom_sf"/>
</dbReference>
<dbReference type="SUPFAM" id="SSF52540">
    <property type="entry name" value="P-loop containing nucleoside triphosphate hydrolases"/>
    <property type="match status" value="1"/>
</dbReference>
<dbReference type="Pfam" id="PF23559">
    <property type="entry name" value="WHD_DRP"/>
    <property type="match status" value="1"/>
</dbReference>
<keyword evidence="2" id="KW-0677">Repeat</keyword>
<evidence type="ECO:0000259" key="7">
    <source>
        <dbReference type="Pfam" id="PF00931"/>
    </source>
</evidence>
<dbReference type="Gene3D" id="3.80.10.10">
    <property type="entry name" value="Ribonuclease Inhibitor"/>
    <property type="match status" value="1"/>
</dbReference>
<keyword evidence="1" id="KW-0433">Leucine-rich repeat</keyword>
<proteinExistence type="predicted"/>
<dbReference type="InterPro" id="IPR056789">
    <property type="entry name" value="LRR_R13L1-DRL21"/>
</dbReference>
<name>A0A2P5D790_TREOI</name>
<dbReference type="PANTHER" id="PTHR36766">
    <property type="entry name" value="PLANT BROAD-SPECTRUM MILDEW RESISTANCE PROTEIN RPW8"/>
    <property type="match status" value="1"/>
</dbReference>
<dbReference type="Gene3D" id="3.40.50.300">
    <property type="entry name" value="P-loop containing nucleotide triphosphate hydrolases"/>
    <property type="match status" value="1"/>
</dbReference>
<keyword evidence="3" id="KW-0547">Nucleotide-binding</keyword>
<dbReference type="SUPFAM" id="SSF52058">
    <property type="entry name" value="L domain-like"/>
    <property type="match status" value="1"/>
</dbReference>
<evidence type="ECO:0000259" key="10">
    <source>
        <dbReference type="Pfam" id="PF25019"/>
    </source>
</evidence>